<dbReference type="PRINTS" id="PR00081">
    <property type="entry name" value="GDHRDH"/>
</dbReference>
<feature type="domain" description="Ketoreductase" evidence="2">
    <location>
        <begin position="8"/>
        <end position="187"/>
    </location>
</feature>
<dbReference type="GO" id="GO:0032787">
    <property type="term" value="P:monocarboxylic acid metabolic process"/>
    <property type="evidence" value="ECO:0007669"/>
    <property type="project" value="UniProtKB-ARBA"/>
</dbReference>
<dbReference type="STRING" id="1121393.SAMN02745216_00731"/>
<dbReference type="InterPro" id="IPR050259">
    <property type="entry name" value="SDR"/>
</dbReference>
<gene>
    <name evidence="3" type="ORF">SAMN02745216_00731</name>
</gene>
<evidence type="ECO:0000313" key="4">
    <source>
        <dbReference type="Proteomes" id="UP000183994"/>
    </source>
</evidence>
<dbReference type="Proteomes" id="UP000183994">
    <property type="component" value="Unassembled WGS sequence"/>
</dbReference>
<dbReference type="EMBL" id="FQZU01000003">
    <property type="protein sequence ID" value="SHI93083.1"/>
    <property type="molecule type" value="Genomic_DNA"/>
</dbReference>
<accession>A0A1M6F5Y8</accession>
<dbReference type="InterPro" id="IPR002347">
    <property type="entry name" value="SDR_fam"/>
</dbReference>
<evidence type="ECO:0000256" key="1">
    <source>
        <dbReference type="ARBA" id="ARBA00006484"/>
    </source>
</evidence>
<protein>
    <submittedName>
        <fullName evidence="3">3-oxoacyl-[acyl-carrier protein] reductase</fullName>
    </submittedName>
</protein>
<dbReference type="InterPro" id="IPR036291">
    <property type="entry name" value="NAD(P)-bd_dom_sf"/>
</dbReference>
<dbReference type="FunFam" id="3.40.50.720:FF:000084">
    <property type="entry name" value="Short-chain dehydrogenase reductase"/>
    <property type="match status" value="1"/>
</dbReference>
<dbReference type="OrthoDB" id="9804774at2"/>
<proteinExistence type="inferred from homology"/>
<dbReference type="SMART" id="SM00822">
    <property type="entry name" value="PKS_KR"/>
    <property type="match status" value="1"/>
</dbReference>
<dbReference type="PRINTS" id="PR00080">
    <property type="entry name" value="SDRFAMILY"/>
</dbReference>
<dbReference type="Gene3D" id="3.40.50.720">
    <property type="entry name" value="NAD(P)-binding Rossmann-like Domain"/>
    <property type="match status" value="1"/>
</dbReference>
<dbReference type="Pfam" id="PF13561">
    <property type="entry name" value="adh_short_C2"/>
    <property type="match status" value="1"/>
</dbReference>
<dbReference type="AlphaFoldDB" id="A0A1M6F5Y8"/>
<dbReference type="InterPro" id="IPR057326">
    <property type="entry name" value="KR_dom"/>
</dbReference>
<dbReference type="PROSITE" id="PS00061">
    <property type="entry name" value="ADH_SHORT"/>
    <property type="match status" value="1"/>
</dbReference>
<reference evidence="4" key="1">
    <citation type="submission" date="2016-11" db="EMBL/GenBank/DDBJ databases">
        <authorList>
            <person name="Varghese N."/>
            <person name="Submissions S."/>
        </authorList>
    </citation>
    <scope>NUCLEOTIDE SEQUENCE [LARGE SCALE GENOMIC DNA]</scope>
    <source>
        <strain evidence="4">DSM 16219</strain>
    </source>
</reference>
<keyword evidence="4" id="KW-1185">Reference proteome</keyword>
<dbReference type="InterPro" id="IPR020904">
    <property type="entry name" value="Sc_DH/Rdtase_CS"/>
</dbReference>
<sequence length="273" mass="28614">MEKMLDGKVAIITGSGRGIGKAAAMLFAAEGAKVVVSDIDPAPAEETVAEIKAAGGEAIAYAGDATADDFAEGIVKAAVDAWGGLHIIVNNAGYTWDGVVHKMTDKQWDAMMAIHLRTPFRLIRAAAPYFKDAAKKEMAEGGPVARKIINISSVSGTRGNAGQINYSSAKSGLLGMTKTMAQEWGRYNVQSNAVAYGWVETRLTAAKEDAGAVDRDGEKVALGIPDAQRQMMKMVIPMGRGGTPEEAAGVILFLASPLSNYVSGQCIEMTGGM</sequence>
<evidence type="ECO:0000313" key="3">
    <source>
        <dbReference type="EMBL" id="SHI93083.1"/>
    </source>
</evidence>
<name>A0A1M6F5Y8_9BACT</name>
<comment type="similarity">
    <text evidence="1">Belongs to the short-chain dehydrogenases/reductases (SDR) family.</text>
</comment>
<organism evidence="3 4">
    <name type="scientific">Desulfatibacillum alkenivorans DSM 16219</name>
    <dbReference type="NCBI Taxonomy" id="1121393"/>
    <lineage>
        <taxon>Bacteria</taxon>
        <taxon>Pseudomonadati</taxon>
        <taxon>Thermodesulfobacteriota</taxon>
        <taxon>Desulfobacteria</taxon>
        <taxon>Desulfobacterales</taxon>
        <taxon>Desulfatibacillaceae</taxon>
        <taxon>Desulfatibacillum</taxon>
    </lineage>
</organism>
<dbReference type="SUPFAM" id="SSF51735">
    <property type="entry name" value="NAD(P)-binding Rossmann-fold domains"/>
    <property type="match status" value="1"/>
</dbReference>
<dbReference type="PANTHER" id="PTHR42879">
    <property type="entry name" value="3-OXOACYL-(ACYL-CARRIER-PROTEIN) REDUCTASE"/>
    <property type="match status" value="1"/>
</dbReference>
<dbReference type="RefSeq" id="WP_015948647.1">
    <property type="nucleotide sequence ID" value="NZ_FQZU01000003.1"/>
</dbReference>
<evidence type="ECO:0000259" key="2">
    <source>
        <dbReference type="SMART" id="SM00822"/>
    </source>
</evidence>
<dbReference type="PANTHER" id="PTHR42879:SF2">
    <property type="entry name" value="3-OXOACYL-[ACYL-CARRIER-PROTEIN] REDUCTASE FABG"/>
    <property type="match status" value="1"/>
</dbReference>